<proteinExistence type="predicted"/>
<evidence type="ECO:0000313" key="2">
    <source>
        <dbReference type="Proteomes" id="UP001152533"/>
    </source>
</evidence>
<gene>
    <name evidence="1" type="ORF">CGXH109_LOCUS153318</name>
</gene>
<dbReference type="EMBL" id="CAMGZC010003553">
    <property type="protein sequence ID" value="CAI0655763.1"/>
    <property type="molecule type" value="Genomic_DNA"/>
</dbReference>
<evidence type="ECO:0000313" key="1">
    <source>
        <dbReference type="EMBL" id="CAI0655763.1"/>
    </source>
</evidence>
<protein>
    <submittedName>
        <fullName evidence="1">Uncharacterized protein</fullName>
    </submittedName>
</protein>
<comment type="caution">
    <text evidence="1">The sequence shown here is derived from an EMBL/GenBank/DDBJ whole genome shotgun (WGS) entry which is preliminary data.</text>
</comment>
<reference evidence="1" key="1">
    <citation type="submission" date="2022-08" db="EMBL/GenBank/DDBJ databases">
        <authorList>
            <person name="Giroux E."/>
            <person name="Giroux E."/>
        </authorList>
    </citation>
    <scope>NUCLEOTIDE SEQUENCE</scope>
    <source>
        <strain evidence="1">H1091258</strain>
    </source>
</reference>
<name>A0A9W4S8V6_9PEZI</name>
<dbReference type="AlphaFoldDB" id="A0A9W4S8V6"/>
<sequence>MAGSLNAGKLSLLNALWNLSFRDSDYASTSVLEVYHVMKTPWISMQMKRDMHILNYQQEWGCSPEEARVLFLNEVKADIARFRQQSDASATRFTG</sequence>
<dbReference type="Proteomes" id="UP001152533">
    <property type="component" value="Unassembled WGS sequence"/>
</dbReference>
<keyword evidence="2" id="KW-1185">Reference proteome</keyword>
<accession>A0A9W4S8V6</accession>
<organism evidence="1 2">
    <name type="scientific">Colletotrichum noveboracense</name>
    <dbReference type="NCBI Taxonomy" id="2664923"/>
    <lineage>
        <taxon>Eukaryota</taxon>
        <taxon>Fungi</taxon>
        <taxon>Dikarya</taxon>
        <taxon>Ascomycota</taxon>
        <taxon>Pezizomycotina</taxon>
        <taxon>Sordariomycetes</taxon>
        <taxon>Hypocreomycetidae</taxon>
        <taxon>Glomerellales</taxon>
        <taxon>Glomerellaceae</taxon>
        <taxon>Colletotrichum</taxon>
        <taxon>Colletotrichum gloeosporioides species complex</taxon>
    </lineage>
</organism>